<gene>
    <name evidence="1" type="ORF">OFUS_LOCUS26582</name>
</gene>
<dbReference type="Proteomes" id="UP000749559">
    <property type="component" value="Unassembled WGS sequence"/>
</dbReference>
<comment type="caution">
    <text evidence="1">The sequence shown here is derived from an EMBL/GenBank/DDBJ whole genome shotgun (WGS) entry which is preliminary data.</text>
</comment>
<dbReference type="EMBL" id="CAIIXF020000185">
    <property type="protein sequence ID" value="CAH1802943.1"/>
    <property type="molecule type" value="Genomic_DNA"/>
</dbReference>
<accession>A0A8S4Q9W3</accession>
<dbReference type="OrthoDB" id="6100900at2759"/>
<name>A0A8S4Q9W3_OWEFU</name>
<evidence type="ECO:0008006" key="3">
    <source>
        <dbReference type="Google" id="ProtNLM"/>
    </source>
</evidence>
<reference evidence="1" key="1">
    <citation type="submission" date="2022-03" db="EMBL/GenBank/DDBJ databases">
        <authorList>
            <person name="Martin C."/>
        </authorList>
    </citation>
    <scope>NUCLEOTIDE SEQUENCE</scope>
</reference>
<organism evidence="1 2">
    <name type="scientific">Owenia fusiformis</name>
    <name type="common">Polychaete worm</name>
    <dbReference type="NCBI Taxonomy" id="6347"/>
    <lineage>
        <taxon>Eukaryota</taxon>
        <taxon>Metazoa</taxon>
        <taxon>Spiralia</taxon>
        <taxon>Lophotrochozoa</taxon>
        <taxon>Annelida</taxon>
        <taxon>Polychaeta</taxon>
        <taxon>Sedentaria</taxon>
        <taxon>Canalipalpata</taxon>
        <taxon>Sabellida</taxon>
        <taxon>Oweniida</taxon>
        <taxon>Oweniidae</taxon>
        <taxon>Owenia</taxon>
    </lineage>
</organism>
<sequence length="125" mass="13906">CTLQSTPGSLHSSWANSHLNHHDTLRATVKARLMTGTYILQSNRAALNQYRVDPTSQLCLISSETPAHFVTNCPALSKTRAKHLQTLEHIIPSPLFIAITQDNDTLTHITIDPTYTISTPRYPSQ</sequence>
<protein>
    <recommendedName>
        <fullName evidence="3">Reverse transcriptase</fullName>
    </recommendedName>
</protein>
<proteinExistence type="predicted"/>
<keyword evidence="2" id="KW-1185">Reference proteome</keyword>
<dbReference type="AlphaFoldDB" id="A0A8S4Q9W3"/>
<evidence type="ECO:0000313" key="1">
    <source>
        <dbReference type="EMBL" id="CAH1802943.1"/>
    </source>
</evidence>
<evidence type="ECO:0000313" key="2">
    <source>
        <dbReference type="Proteomes" id="UP000749559"/>
    </source>
</evidence>
<feature type="non-terminal residue" evidence="1">
    <location>
        <position position="1"/>
    </location>
</feature>